<dbReference type="PANTHER" id="PTHR10574:SF279">
    <property type="entry name" value="LAMININ SUBUNIT BETA 4"/>
    <property type="match status" value="1"/>
</dbReference>
<gene>
    <name evidence="14" type="ORF">AB205_0180400</name>
</gene>
<keyword evidence="3" id="KW-0272">Extracellular matrix</keyword>
<dbReference type="GO" id="GO:0007411">
    <property type="term" value="P:axon guidance"/>
    <property type="evidence" value="ECO:0007669"/>
    <property type="project" value="TreeGrafter"/>
</dbReference>
<dbReference type="SMART" id="SM00180">
    <property type="entry name" value="EGF_Lam"/>
    <property type="match status" value="4"/>
</dbReference>
<dbReference type="PROSITE" id="PS01248">
    <property type="entry name" value="EGF_LAM_1"/>
    <property type="match status" value="1"/>
</dbReference>
<evidence type="ECO:0000256" key="12">
    <source>
        <dbReference type="PROSITE-ProRule" id="PRU00460"/>
    </source>
</evidence>
<dbReference type="InterPro" id="IPR002049">
    <property type="entry name" value="LE_dom"/>
</dbReference>
<dbReference type="GO" id="GO:0070831">
    <property type="term" value="P:basement membrane assembly"/>
    <property type="evidence" value="ECO:0007669"/>
    <property type="project" value="TreeGrafter"/>
</dbReference>
<dbReference type="FunFam" id="2.10.25.10:FF:000011">
    <property type="entry name" value="Cadherin EGF LAG seven-pass G-type receptor"/>
    <property type="match status" value="1"/>
</dbReference>
<dbReference type="FunFam" id="2.170.300.10:FF:000001">
    <property type="entry name" value="Laminin subunit beta-1"/>
    <property type="match status" value="1"/>
</dbReference>
<evidence type="ECO:0000256" key="6">
    <source>
        <dbReference type="ARBA" id="ARBA00022869"/>
    </source>
</evidence>
<dbReference type="OrthoDB" id="5985440at2759"/>
<feature type="domain" description="Laminin EGF-like" evidence="13">
    <location>
        <begin position="42"/>
        <end position="104"/>
    </location>
</feature>
<dbReference type="InterPro" id="IPR000742">
    <property type="entry name" value="EGF"/>
</dbReference>
<keyword evidence="10" id="KW-0325">Glycoprotein</keyword>
<keyword evidence="5" id="KW-0677">Repeat</keyword>
<dbReference type="CDD" id="cd00055">
    <property type="entry name" value="EGF_Lam"/>
    <property type="match status" value="4"/>
</dbReference>
<feature type="disulfide bond" evidence="12">
    <location>
        <begin position="72"/>
        <end position="81"/>
    </location>
</feature>
<dbReference type="SUPFAM" id="SSF57196">
    <property type="entry name" value="EGF/Laminin"/>
    <property type="match status" value="4"/>
</dbReference>
<dbReference type="GO" id="GO:0016477">
    <property type="term" value="P:cell migration"/>
    <property type="evidence" value="ECO:0007669"/>
    <property type="project" value="TreeGrafter"/>
</dbReference>
<dbReference type="Gene3D" id="2.170.300.10">
    <property type="entry name" value="Tie2 ligand-binding domain superfamily"/>
    <property type="match status" value="2"/>
</dbReference>
<feature type="disulfide bond" evidence="12">
    <location>
        <begin position="7"/>
        <end position="16"/>
    </location>
</feature>
<keyword evidence="2" id="KW-0964">Secreted</keyword>
<comment type="caution">
    <text evidence="12">Lacks conserved residue(s) required for the propagation of feature annotation.</text>
</comment>
<feature type="domain" description="Laminin EGF-like" evidence="13">
    <location>
        <begin position="1"/>
        <end position="41"/>
    </location>
</feature>
<evidence type="ECO:0000259" key="13">
    <source>
        <dbReference type="PROSITE" id="PS50027"/>
    </source>
</evidence>
<keyword evidence="4" id="KW-0732">Signal</keyword>
<dbReference type="InterPro" id="IPR056863">
    <property type="entry name" value="LMN_ATRN_NET-like_EGF"/>
</dbReference>
<dbReference type="PROSITE" id="PS50027">
    <property type="entry name" value="EGF_LAM_2"/>
    <property type="match status" value="3"/>
</dbReference>
<dbReference type="AlphaFoldDB" id="A0A2G9SFG1"/>
<proteinExistence type="predicted"/>
<evidence type="ECO:0000256" key="7">
    <source>
        <dbReference type="ARBA" id="ARBA00022889"/>
    </source>
</evidence>
<dbReference type="GO" id="GO:0009888">
    <property type="term" value="P:tissue development"/>
    <property type="evidence" value="ECO:0007669"/>
    <property type="project" value="TreeGrafter"/>
</dbReference>
<dbReference type="Pfam" id="PF24973">
    <property type="entry name" value="EGF_LMN_ATRN"/>
    <property type="match status" value="1"/>
</dbReference>
<evidence type="ECO:0000313" key="14">
    <source>
        <dbReference type="EMBL" id="PIO38878.1"/>
    </source>
</evidence>
<keyword evidence="7" id="KW-0130">Cell adhesion</keyword>
<evidence type="ECO:0000256" key="8">
    <source>
        <dbReference type="ARBA" id="ARBA00023054"/>
    </source>
</evidence>
<accession>A0A2G9SFG1</accession>
<keyword evidence="9 12" id="KW-1015">Disulfide bond</keyword>
<dbReference type="GO" id="GO:0034446">
    <property type="term" value="P:substrate adhesion-dependent cell spreading"/>
    <property type="evidence" value="ECO:0007669"/>
    <property type="project" value="TreeGrafter"/>
</dbReference>
<sequence>VHGKCVCQHNTDGLNCEKCKEFYNDAPWSPAVGFEDNACRQCNCNGHSDKCHFEIKVYEASNDTSGGVCDNCQHNTLGNHCEFCKPYFYHDPLKDTSDPNTCIPCDCDPDGTHGGGICEGHTNRRLAIIAGTCLCKQNVEGKRCDQCKPGYFGLSATNFFGCQCRYVFFYIFLPGYWGLGNSLHPCSACNCDIGGARSVVCSQSTGQCDCLPNIVGLQCKQPADGYYFIPLDYYIYEAEKAQALSGSATIDSLFFIHVYIFIEANGLAYYMTKTNTGISWSPLAESERYTLDVVDCFCGTKCLPQNRKYNTFCEC</sequence>
<feature type="disulfide bond" evidence="12">
    <location>
        <begin position="135"/>
        <end position="144"/>
    </location>
</feature>
<keyword evidence="11 12" id="KW-0424">Laminin EGF-like domain</keyword>
<evidence type="ECO:0000256" key="5">
    <source>
        <dbReference type="ARBA" id="ARBA00022737"/>
    </source>
</evidence>
<evidence type="ECO:0000313" key="15">
    <source>
        <dbReference type="Proteomes" id="UP000228934"/>
    </source>
</evidence>
<comment type="subcellular location">
    <subcellularLocation>
        <location evidence="1">Secreted</location>
        <location evidence="1">Extracellular space</location>
        <location evidence="1">Extracellular matrix</location>
        <location evidence="1">Basement membrane</location>
    </subcellularLocation>
</comment>
<keyword evidence="6" id="KW-0084">Basement membrane</keyword>
<feature type="domain" description="Laminin EGF-like" evidence="13">
    <location>
        <begin position="105"/>
        <end position="164"/>
    </location>
</feature>
<evidence type="ECO:0000256" key="10">
    <source>
        <dbReference type="ARBA" id="ARBA00023180"/>
    </source>
</evidence>
<evidence type="ECO:0000256" key="9">
    <source>
        <dbReference type="ARBA" id="ARBA00023157"/>
    </source>
</evidence>
<dbReference type="FunFam" id="2.10.25.10:FF:000333">
    <property type="entry name" value="netrin-4 isoform X2"/>
    <property type="match status" value="1"/>
</dbReference>
<dbReference type="Gene3D" id="2.10.25.10">
    <property type="entry name" value="Laminin"/>
    <property type="match status" value="1"/>
</dbReference>
<reference evidence="15" key="1">
    <citation type="journal article" date="2017" name="Nat. Commun.">
        <title>The North American bullfrog draft genome provides insight into hormonal regulation of long noncoding RNA.</title>
        <authorList>
            <person name="Hammond S.A."/>
            <person name="Warren R.L."/>
            <person name="Vandervalk B.P."/>
            <person name="Kucuk E."/>
            <person name="Khan H."/>
            <person name="Gibb E.A."/>
            <person name="Pandoh P."/>
            <person name="Kirk H."/>
            <person name="Zhao Y."/>
            <person name="Jones M."/>
            <person name="Mungall A.J."/>
            <person name="Coope R."/>
            <person name="Pleasance S."/>
            <person name="Moore R.A."/>
            <person name="Holt R.A."/>
            <person name="Round J.M."/>
            <person name="Ohora S."/>
            <person name="Walle B.V."/>
            <person name="Veldhoen N."/>
            <person name="Helbing C.C."/>
            <person name="Birol I."/>
        </authorList>
    </citation>
    <scope>NUCLEOTIDE SEQUENCE [LARGE SCALE GENOMIC DNA]</scope>
</reference>
<dbReference type="PANTHER" id="PTHR10574">
    <property type="entry name" value="NETRIN/LAMININ-RELATED"/>
    <property type="match status" value="1"/>
</dbReference>
<evidence type="ECO:0000256" key="3">
    <source>
        <dbReference type="ARBA" id="ARBA00022530"/>
    </source>
</evidence>
<feature type="non-terminal residue" evidence="14">
    <location>
        <position position="1"/>
    </location>
</feature>
<keyword evidence="15" id="KW-1185">Reference proteome</keyword>
<evidence type="ECO:0000256" key="11">
    <source>
        <dbReference type="ARBA" id="ARBA00023292"/>
    </source>
</evidence>
<dbReference type="FunFam" id="2.10.25.10:FF:000084">
    <property type="entry name" value="Laminin subunit alpha 3"/>
    <property type="match status" value="1"/>
</dbReference>
<dbReference type="GO" id="GO:0009887">
    <property type="term" value="P:animal organ morphogenesis"/>
    <property type="evidence" value="ECO:0007669"/>
    <property type="project" value="TreeGrafter"/>
</dbReference>
<organism evidence="14 15">
    <name type="scientific">Aquarana catesbeiana</name>
    <name type="common">American bullfrog</name>
    <name type="synonym">Rana catesbeiana</name>
    <dbReference type="NCBI Taxonomy" id="8400"/>
    <lineage>
        <taxon>Eukaryota</taxon>
        <taxon>Metazoa</taxon>
        <taxon>Chordata</taxon>
        <taxon>Craniata</taxon>
        <taxon>Vertebrata</taxon>
        <taxon>Euteleostomi</taxon>
        <taxon>Amphibia</taxon>
        <taxon>Batrachia</taxon>
        <taxon>Anura</taxon>
        <taxon>Neobatrachia</taxon>
        <taxon>Ranoidea</taxon>
        <taxon>Ranidae</taxon>
        <taxon>Aquarana</taxon>
    </lineage>
</organism>
<dbReference type="Proteomes" id="UP000228934">
    <property type="component" value="Unassembled WGS sequence"/>
</dbReference>
<dbReference type="PROSITE" id="PS00022">
    <property type="entry name" value="EGF_1"/>
    <property type="match status" value="1"/>
</dbReference>
<name>A0A2G9SFG1_AQUCT</name>
<keyword evidence="8" id="KW-0175">Coiled coil</keyword>
<protein>
    <recommendedName>
        <fullName evidence="13">Laminin EGF-like domain-containing protein</fullName>
    </recommendedName>
</protein>
<evidence type="ECO:0000256" key="1">
    <source>
        <dbReference type="ARBA" id="ARBA00004302"/>
    </source>
</evidence>
<dbReference type="EMBL" id="KV924261">
    <property type="protein sequence ID" value="PIO38878.1"/>
    <property type="molecule type" value="Genomic_DNA"/>
</dbReference>
<dbReference type="Pfam" id="PF00053">
    <property type="entry name" value="EGF_laminin"/>
    <property type="match status" value="3"/>
</dbReference>
<dbReference type="GO" id="GO:0043256">
    <property type="term" value="C:laminin complex"/>
    <property type="evidence" value="ECO:0007669"/>
    <property type="project" value="TreeGrafter"/>
</dbReference>
<dbReference type="InterPro" id="IPR050440">
    <property type="entry name" value="Laminin/Netrin_ECM"/>
</dbReference>
<evidence type="ECO:0000256" key="2">
    <source>
        <dbReference type="ARBA" id="ARBA00022525"/>
    </source>
</evidence>
<evidence type="ECO:0000256" key="4">
    <source>
        <dbReference type="ARBA" id="ARBA00022729"/>
    </source>
</evidence>